<feature type="compositionally biased region" description="Basic and acidic residues" evidence="1">
    <location>
        <begin position="303"/>
        <end position="314"/>
    </location>
</feature>
<dbReference type="Pfam" id="PF22942">
    <property type="entry name" value="DUF7025"/>
    <property type="match status" value="1"/>
</dbReference>
<dbReference type="Pfam" id="PF23232">
    <property type="entry name" value="AAA_lid_13"/>
    <property type="match status" value="1"/>
</dbReference>
<feature type="region of interest" description="Disordered" evidence="1">
    <location>
        <begin position="971"/>
        <end position="1014"/>
    </location>
</feature>
<dbReference type="AlphaFoldDB" id="A0A9W8NBR5"/>
<dbReference type="InterPro" id="IPR003593">
    <property type="entry name" value="AAA+_ATPase"/>
</dbReference>
<dbReference type="CDD" id="cd19481">
    <property type="entry name" value="RecA-like_protease"/>
    <property type="match status" value="1"/>
</dbReference>
<evidence type="ECO:0000259" key="2">
    <source>
        <dbReference type="SMART" id="SM00382"/>
    </source>
</evidence>
<dbReference type="InterPro" id="IPR054289">
    <property type="entry name" value="DUF7025"/>
</dbReference>
<dbReference type="PANTHER" id="PTHR46411:SF3">
    <property type="entry name" value="AAA+ ATPASE DOMAIN-CONTAINING PROTEIN"/>
    <property type="match status" value="1"/>
</dbReference>
<gene>
    <name evidence="3" type="ORF">NPX13_g6687</name>
</gene>
<dbReference type="SMART" id="SM00382">
    <property type="entry name" value="AAA"/>
    <property type="match status" value="1"/>
</dbReference>
<feature type="region of interest" description="Disordered" evidence="1">
    <location>
        <begin position="245"/>
        <end position="314"/>
    </location>
</feature>
<dbReference type="PANTHER" id="PTHR46411">
    <property type="entry name" value="FAMILY ATPASE, PUTATIVE-RELATED"/>
    <property type="match status" value="1"/>
</dbReference>
<feature type="region of interest" description="Disordered" evidence="1">
    <location>
        <begin position="1"/>
        <end position="67"/>
    </location>
</feature>
<dbReference type="SUPFAM" id="SSF52540">
    <property type="entry name" value="P-loop containing nucleoside triphosphate hydrolases"/>
    <property type="match status" value="1"/>
</dbReference>
<feature type="compositionally biased region" description="Polar residues" evidence="1">
    <location>
        <begin position="984"/>
        <end position="1001"/>
    </location>
</feature>
<dbReference type="EMBL" id="JANPWZ010001213">
    <property type="protein sequence ID" value="KAJ3567678.1"/>
    <property type="molecule type" value="Genomic_DNA"/>
</dbReference>
<feature type="compositionally biased region" description="Polar residues" evidence="1">
    <location>
        <begin position="1"/>
        <end position="13"/>
    </location>
</feature>
<dbReference type="Proteomes" id="UP001148614">
    <property type="component" value="Unassembled WGS sequence"/>
</dbReference>
<dbReference type="GO" id="GO:0016887">
    <property type="term" value="F:ATP hydrolysis activity"/>
    <property type="evidence" value="ECO:0007669"/>
    <property type="project" value="InterPro"/>
</dbReference>
<dbReference type="InterPro" id="IPR027417">
    <property type="entry name" value="P-loop_NTPase"/>
</dbReference>
<sequence length="1014" mass="116345">MAAATDLQTTDNPTHLEEEEDESMDDSKSVHSASRVEQQRDEEEDDNQMPNEPPESPTNETTSPNGNVVYHWMKDINTRIAALEQINKEDETDDEAADDKKKEDAFYDVFHTVPGVQECSWERFKNKFSDKDCNFSIDTFVPAQDDQGELLAEHFARLAPDDRPAWMKKPRSFRQIMKTNQGEWKPHIERIRINSGIILAYLRKAHDSHTWSSLPHCFITPFKTLVQFHSKMEEELRKLEAKYGGSNDADVEGQQDESVELPAKNENSVSSQGAHIDTHAEDEDTGPPVTENPIDPSASSRPSTERQESYLEDDKITALMDSEQAYKDMKVYVDFVNEKIMPTYTKFEQADYRSNMKVQYNELWSLFRLGELVYQRVSPKDEFSISKGDGPQAASTSHRIWRLWDIAEEALKWRVPLIRTVNESDSLIHDDAAHNEGSACLSAYSLDFDGEKYSAVDKEFTIPRYEGEKEIQKLPIFPLRFLKDGDTILEKLTQRGKCFQEILSKGKISMAYDGWTLIHDPTGDAMQDSRGNDMTTPEHVNSDVIIDFRECFFTFPHWEPKFSTFSKSTLETETVKDEFPIIQWEDRNRSKQVRRWREAVVSKECIDDMRWNEYADTDRFLYERPDDPGAYLGAGAILSDEDLALLPSRLFAYALRDRKFIAIDMANLKAIPPLLNPFDDLKILDRHKKMILAIVHEHFEKKRARQAAKTQGVETHDQDFIRGKGRGIVVLLHGAPGVGKTATAEAVAHAQNKPLFIITCGDLGTTPEAVESRLQETFRLANLWNCILLMDEAEIFLSQRQKNDDSISRNAMVSVFLRTLEYYPGILFLTTNRPGALDEAVKSRVHLSLHYPALGFDETLAIFRLNINRLKLIEDQRAQLKGETAMVIREDEIIGFASKLFHDPTSISWNGRQIRNAFQIAASLAHYQRHIDGNQQNCYIGREHFEDVAKASNEYDEYRRDIFGGKDDDEIALTREERGHRMPNTPSQETSGYVQHSNYRTPASHGRWSTPPRR</sequence>
<dbReference type="InterPro" id="IPR003959">
    <property type="entry name" value="ATPase_AAA_core"/>
</dbReference>
<feature type="compositionally biased region" description="Basic and acidic residues" evidence="1">
    <location>
        <begin position="971"/>
        <end position="980"/>
    </location>
</feature>
<proteinExistence type="predicted"/>
<feature type="compositionally biased region" description="Acidic residues" evidence="1">
    <location>
        <begin position="249"/>
        <end position="259"/>
    </location>
</feature>
<dbReference type="GO" id="GO:0005524">
    <property type="term" value="F:ATP binding"/>
    <property type="evidence" value="ECO:0007669"/>
    <property type="project" value="InterPro"/>
</dbReference>
<name>A0A9W8NBR5_9PEZI</name>
<accession>A0A9W8NBR5</accession>
<dbReference type="Pfam" id="PF00004">
    <property type="entry name" value="AAA"/>
    <property type="match status" value="1"/>
</dbReference>
<evidence type="ECO:0000313" key="4">
    <source>
        <dbReference type="Proteomes" id="UP001148614"/>
    </source>
</evidence>
<protein>
    <recommendedName>
        <fullName evidence="2">AAA+ ATPase domain-containing protein</fullName>
    </recommendedName>
</protein>
<evidence type="ECO:0000313" key="3">
    <source>
        <dbReference type="EMBL" id="KAJ3567678.1"/>
    </source>
</evidence>
<keyword evidence="4" id="KW-1185">Reference proteome</keyword>
<feature type="domain" description="AAA+ ATPase" evidence="2">
    <location>
        <begin position="726"/>
        <end position="855"/>
    </location>
</feature>
<organism evidence="3 4">
    <name type="scientific">Xylaria arbuscula</name>
    <dbReference type="NCBI Taxonomy" id="114810"/>
    <lineage>
        <taxon>Eukaryota</taxon>
        <taxon>Fungi</taxon>
        <taxon>Dikarya</taxon>
        <taxon>Ascomycota</taxon>
        <taxon>Pezizomycotina</taxon>
        <taxon>Sordariomycetes</taxon>
        <taxon>Xylariomycetidae</taxon>
        <taxon>Xylariales</taxon>
        <taxon>Xylariaceae</taxon>
        <taxon>Xylaria</taxon>
    </lineage>
</organism>
<dbReference type="InterPro" id="IPR056599">
    <property type="entry name" value="AAA_lid_fung"/>
</dbReference>
<evidence type="ECO:0000256" key="1">
    <source>
        <dbReference type="SAM" id="MobiDB-lite"/>
    </source>
</evidence>
<dbReference type="Gene3D" id="3.40.50.300">
    <property type="entry name" value="P-loop containing nucleotide triphosphate hydrolases"/>
    <property type="match status" value="1"/>
</dbReference>
<comment type="caution">
    <text evidence="3">The sequence shown here is derived from an EMBL/GenBank/DDBJ whole genome shotgun (WGS) entry which is preliminary data.</text>
</comment>
<reference evidence="3" key="1">
    <citation type="submission" date="2022-07" db="EMBL/GenBank/DDBJ databases">
        <title>Genome Sequence of Xylaria arbuscula.</title>
        <authorList>
            <person name="Buettner E."/>
        </authorList>
    </citation>
    <scope>NUCLEOTIDE SEQUENCE</scope>
    <source>
        <strain evidence="3">VT107</strain>
    </source>
</reference>
<dbReference type="VEuPathDB" id="FungiDB:F4678DRAFT_456623"/>